<dbReference type="Gene3D" id="3.30.1150.10">
    <property type="match status" value="1"/>
</dbReference>
<reference evidence="3 4" key="1">
    <citation type="submission" date="2021-02" db="EMBL/GenBank/DDBJ databases">
        <title>De Novo genome assembly of isolated myxobacteria.</title>
        <authorList>
            <person name="Stevens D.C."/>
        </authorList>
    </citation>
    <scope>NUCLEOTIDE SEQUENCE [LARGE SCALE GENOMIC DNA]</scope>
    <source>
        <strain evidence="4">SCPEA02</strain>
    </source>
</reference>
<accession>A0ABX7P4Z0</accession>
<evidence type="ECO:0000313" key="4">
    <source>
        <dbReference type="Proteomes" id="UP000662747"/>
    </source>
</evidence>
<dbReference type="PROSITE" id="PS51257">
    <property type="entry name" value="PROKAR_LIPOPROTEIN"/>
    <property type="match status" value="1"/>
</dbReference>
<feature type="chain" id="PRO_5045187121" evidence="1">
    <location>
        <begin position="19"/>
        <end position="162"/>
    </location>
</feature>
<proteinExistence type="predicted"/>
<dbReference type="InterPro" id="IPR037682">
    <property type="entry name" value="TonB_C"/>
</dbReference>
<protein>
    <submittedName>
        <fullName evidence="3">Energy transducer TonB</fullName>
    </submittedName>
</protein>
<organism evidence="3 4">
    <name type="scientific">Pyxidicoccus parkwayensis</name>
    <dbReference type="NCBI Taxonomy" id="2813578"/>
    <lineage>
        <taxon>Bacteria</taxon>
        <taxon>Pseudomonadati</taxon>
        <taxon>Myxococcota</taxon>
        <taxon>Myxococcia</taxon>
        <taxon>Myxococcales</taxon>
        <taxon>Cystobacterineae</taxon>
        <taxon>Myxococcaceae</taxon>
        <taxon>Pyxidicoccus</taxon>
    </lineage>
</organism>
<feature type="signal peptide" evidence="1">
    <location>
        <begin position="1"/>
        <end position="18"/>
    </location>
</feature>
<sequence>MRLPLLLSALAVSMLACSQEARPAAPTTPVAAPTTPAAIATPTIPDAGVTEALEHFLAQPPSPEDVLPFGRDMTRPVRIRGRLPTHTPEDLAARGKSKGILSCIILASGEVAGCRVIQPFPPHMDILDATKTWRFKPATLRGHPVTVSYTFTFDMLLPTKEQ</sequence>
<name>A0ABX7P4Z0_9BACT</name>
<dbReference type="EMBL" id="CP071090">
    <property type="protein sequence ID" value="QSQ25501.1"/>
    <property type="molecule type" value="Genomic_DNA"/>
</dbReference>
<dbReference type="Proteomes" id="UP000662747">
    <property type="component" value="Chromosome"/>
</dbReference>
<evidence type="ECO:0000256" key="1">
    <source>
        <dbReference type="SAM" id="SignalP"/>
    </source>
</evidence>
<keyword evidence="4" id="KW-1185">Reference proteome</keyword>
<keyword evidence="1" id="KW-0732">Signal</keyword>
<dbReference type="RefSeq" id="WP_206727056.1">
    <property type="nucleotide sequence ID" value="NZ_CP071090.1"/>
</dbReference>
<dbReference type="SUPFAM" id="SSF74653">
    <property type="entry name" value="TolA/TonB C-terminal domain"/>
    <property type="match status" value="1"/>
</dbReference>
<gene>
    <name evidence="3" type="ORF">JY651_11450</name>
</gene>
<dbReference type="Pfam" id="PF03544">
    <property type="entry name" value="TonB_C"/>
    <property type="match status" value="1"/>
</dbReference>
<evidence type="ECO:0000313" key="3">
    <source>
        <dbReference type="EMBL" id="QSQ25501.1"/>
    </source>
</evidence>
<feature type="domain" description="TonB C-terminal" evidence="2">
    <location>
        <begin position="100"/>
        <end position="154"/>
    </location>
</feature>
<evidence type="ECO:0000259" key="2">
    <source>
        <dbReference type="Pfam" id="PF03544"/>
    </source>
</evidence>